<comment type="similarity">
    <text evidence="2">Belongs to the FAD-binding monooxygenase family.</text>
</comment>
<dbReference type="GO" id="GO:0004497">
    <property type="term" value="F:monooxygenase activity"/>
    <property type="evidence" value="ECO:0007669"/>
    <property type="project" value="UniProtKB-KW"/>
</dbReference>
<protein>
    <recommendedName>
        <fullName evidence="10">FAD/NAD(P)-binding domain-containing protein</fullName>
    </recommendedName>
</protein>
<gene>
    <name evidence="8" type="ORF">BT96DRAFT_938982</name>
</gene>
<dbReference type="PANTHER" id="PTHR43098:SF3">
    <property type="entry name" value="L-ORNITHINE N(5)-MONOOXYGENASE-RELATED"/>
    <property type="match status" value="1"/>
</dbReference>
<keyword evidence="3" id="KW-0285">Flavoprotein</keyword>
<accession>A0A6A4HM01</accession>
<organism evidence="8 9">
    <name type="scientific">Gymnopus androsaceus JB14</name>
    <dbReference type="NCBI Taxonomy" id="1447944"/>
    <lineage>
        <taxon>Eukaryota</taxon>
        <taxon>Fungi</taxon>
        <taxon>Dikarya</taxon>
        <taxon>Basidiomycota</taxon>
        <taxon>Agaricomycotina</taxon>
        <taxon>Agaricomycetes</taxon>
        <taxon>Agaricomycetidae</taxon>
        <taxon>Agaricales</taxon>
        <taxon>Marasmiineae</taxon>
        <taxon>Omphalotaceae</taxon>
        <taxon>Gymnopus</taxon>
    </lineage>
</organism>
<proteinExistence type="inferred from homology"/>
<evidence type="ECO:0000256" key="6">
    <source>
        <dbReference type="ARBA" id="ARBA00023002"/>
    </source>
</evidence>
<dbReference type="InterPro" id="IPR036188">
    <property type="entry name" value="FAD/NAD-bd_sf"/>
</dbReference>
<dbReference type="Gene3D" id="3.50.50.60">
    <property type="entry name" value="FAD/NAD(P)-binding domain"/>
    <property type="match status" value="1"/>
</dbReference>
<dbReference type="AlphaFoldDB" id="A0A6A4HM01"/>
<evidence type="ECO:0000256" key="5">
    <source>
        <dbReference type="ARBA" id="ARBA00022857"/>
    </source>
</evidence>
<sequence length="232" mass="26425">MKPLFPVIFRRRVAFIINNYIDILSDQKANDEAYAFWRDEVPARVHDLTMQEKLAPNVPPHSLRVKRPNLEQRYYEVFNQVNVSLVDLTKCEISRFTPSGIQTTDGIEREFDIIVLATGFHTFTDPYTELIGEAADGTNILEKWAKSNQTVRGFPNFFYIYGPQSPGACNGPTCSEVQGEWIINCASYTIDHGFTLVETTREAEVEYRRLILELSKSLYTKGGSELEGSRGI</sequence>
<dbReference type="SUPFAM" id="SSF51905">
    <property type="entry name" value="FAD/NAD(P)-binding domain"/>
    <property type="match status" value="1"/>
</dbReference>
<evidence type="ECO:0000256" key="4">
    <source>
        <dbReference type="ARBA" id="ARBA00022827"/>
    </source>
</evidence>
<evidence type="ECO:0000256" key="3">
    <source>
        <dbReference type="ARBA" id="ARBA00022630"/>
    </source>
</evidence>
<evidence type="ECO:0000256" key="1">
    <source>
        <dbReference type="ARBA" id="ARBA00001974"/>
    </source>
</evidence>
<dbReference type="OrthoDB" id="66881at2759"/>
<evidence type="ECO:0000256" key="7">
    <source>
        <dbReference type="ARBA" id="ARBA00023033"/>
    </source>
</evidence>
<dbReference type="EMBL" id="ML769462">
    <property type="protein sequence ID" value="KAE9399962.1"/>
    <property type="molecule type" value="Genomic_DNA"/>
</dbReference>
<evidence type="ECO:0000313" key="9">
    <source>
        <dbReference type="Proteomes" id="UP000799118"/>
    </source>
</evidence>
<evidence type="ECO:0000256" key="2">
    <source>
        <dbReference type="ARBA" id="ARBA00010139"/>
    </source>
</evidence>
<dbReference type="PANTHER" id="PTHR43098">
    <property type="entry name" value="L-ORNITHINE N(5)-MONOOXYGENASE-RELATED"/>
    <property type="match status" value="1"/>
</dbReference>
<name>A0A6A4HM01_9AGAR</name>
<keyword evidence="9" id="KW-1185">Reference proteome</keyword>
<comment type="cofactor">
    <cofactor evidence="1">
        <name>FAD</name>
        <dbReference type="ChEBI" id="CHEBI:57692"/>
    </cofactor>
</comment>
<dbReference type="Proteomes" id="UP000799118">
    <property type="component" value="Unassembled WGS sequence"/>
</dbReference>
<dbReference type="InterPro" id="IPR050775">
    <property type="entry name" value="FAD-binding_Monooxygenases"/>
</dbReference>
<keyword evidence="6" id="KW-0560">Oxidoreductase</keyword>
<evidence type="ECO:0000313" key="8">
    <source>
        <dbReference type="EMBL" id="KAE9399962.1"/>
    </source>
</evidence>
<keyword evidence="5" id="KW-0521">NADP</keyword>
<keyword evidence="7" id="KW-0503">Monooxygenase</keyword>
<reference evidence="8" key="1">
    <citation type="journal article" date="2019" name="Environ. Microbiol.">
        <title>Fungal ecological strategies reflected in gene transcription - a case study of two litter decomposers.</title>
        <authorList>
            <person name="Barbi F."/>
            <person name="Kohler A."/>
            <person name="Barry K."/>
            <person name="Baskaran P."/>
            <person name="Daum C."/>
            <person name="Fauchery L."/>
            <person name="Ihrmark K."/>
            <person name="Kuo A."/>
            <person name="LaButti K."/>
            <person name="Lipzen A."/>
            <person name="Morin E."/>
            <person name="Grigoriev I.V."/>
            <person name="Henrissat B."/>
            <person name="Lindahl B."/>
            <person name="Martin F."/>
        </authorList>
    </citation>
    <scope>NUCLEOTIDE SEQUENCE</scope>
    <source>
        <strain evidence="8">JB14</strain>
    </source>
</reference>
<evidence type="ECO:0008006" key="10">
    <source>
        <dbReference type="Google" id="ProtNLM"/>
    </source>
</evidence>
<keyword evidence="4" id="KW-0274">FAD</keyword>